<evidence type="ECO:0000256" key="3">
    <source>
        <dbReference type="ARBA" id="ARBA00005046"/>
    </source>
</evidence>
<reference evidence="13" key="1">
    <citation type="journal article" date="2021" name="PeerJ">
        <title>Extensive microbial diversity within the chicken gut microbiome revealed by metagenomics and culture.</title>
        <authorList>
            <person name="Gilroy R."/>
            <person name="Ravi A."/>
            <person name="Getino M."/>
            <person name="Pursley I."/>
            <person name="Horton D.L."/>
            <person name="Alikhan N.F."/>
            <person name="Baker D."/>
            <person name="Gharbi K."/>
            <person name="Hall N."/>
            <person name="Watson M."/>
            <person name="Adriaenssens E.M."/>
            <person name="Foster-Nyarko E."/>
            <person name="Jarju S."/>
            <person name="Secka A."/>
            <person name="Antonio M."/>
            <person name="Oren A."/>
            <person name="Chaudhuri R.R."/>
            <person name="La Ragione R."/>
            <person name="Hildebrand F."/>
            <person name="Pallen M.J."/>
        </authorList>
    </citation>
    <scope>NUCLEOTIDE SEQUENCE</scope>
    <source>
        <strain evidence="13">CHK196-3914</strain>
    </source>
</reference>
<dbReference type="SUPFAM" id="SSF63867">
    <property type="entry name" value="MoeA C-terminal domain-like"/>
    <property type="match status" value="1"/>
</dbReference>
<reference evidence="13" key="2">
    <citation type="submission" date="2021-04" db="EMBL/GenBank/DDBJ databases">
        <authorList>
            <person name="Gilroy R."/>
        </authorList>
    </citation>
    <scope>NUCLEOTIDE SEQUENCE</scope>
    <source>
        <strain evidence="13">CHK196-3914</strain>
    </source>
</reference>
<evidence type="ECO:0000256" key="8">
    <source>
        <dbReference type="ARBA" id="ARBA00023150"/>
    </source>
</evidence>
<dbReference type="InterPro" id="IPR036135">
    <property type="entry name" value="MoeA_linker/N_sf"/>
</dbReference>
<evidence type="ECO:0000256" key="11">
    <source>
        <dbReference type="SAM" id="MobiDB-lite"/>
    </source>
</evidence>
<dbReference type="CDD" id="cd00887">
    <property type="entry name" value="MoeA"/>
    <property type="match status" value="1"/>
</dbReference>
<dbReference type="Gene3D" id="2.40.340.10">
    <property type="entry name" value="MoeA, C-terminal, domain IV"/>
    <property type="match status" value="1"/>
</dbReference>
<evidence type="ECO:0000256" key="9">
    <source>
        <dbReference type="ARBA" id="ARBA00047317"/>
    </source>
</evidence>
<dbReference type="EC" id="2.10.1.1" evidence="5 10"/>
<feature type="domain" description="MoaB/Mog" evidence="12">
    <location>
        <begin position="187"/>
        <end position="328"/>
    </location>
</feature>
<dbReference type="GO" id="GO:0006777">
    <property type="term" value="P:Mo-molybdopterin cofactor biosynthetic process"/>
    <property type="evidence" value="ECO:0007669"/>
    <property type="project" value="UniProtKB-UniRule"/>
</dbReference>
<sequence length="408" mass="44469">MELLHTDTLEEAREKLWKETREMDMKTRKVKAQETPGRISASDVVSDENIPPFDRSVVDGYAVRARETYGAGEASPVFFRVTGQVRIEEAAGTLSGCQEAVRLQTGSMIPDGADAVVMSEYTEEYAPGRIACIRAVSEGENIIRAGEDVRRGECIIRRGQKIGVGEAGMLAGLGIREIQVYLRPSVAILSTGDELAGGDEPLTAGRIRDINTSALSAAALEYGMEICLSRRVRDEEREIRQAVEEAAEKSDIVLISGGSSKGDKDFTKRVLEEITGNVFTHGIAVRPGKPTILAYDRERRAVIAGLPGHPMAAVIMFRLLIRDWYRRKTGSPEPLKIPAVMKENVSSNQGRATCLPVRLVPGADGYEAVPVYAKSGSISALAKADAFIMIPRNREGLRKGEKVKAELL</sequence>
<dbReference type="InterPro" id="IPR038987">
    <property type="entry name" value="MoeA-like"/>
</dbReference>
<evidence type="ECO:0000256" key="2">
    <source>
        <dbReference type="ARBA" id="ARBA00003487"/>
    </source>
</evidence>
<accession>A0A9D2G7A6</accession>
<dbReference type="Pfam" id="PF00994">
    <property type="entry name" value="MoCF_biosynth"/>
    <property type="match status" value="1"/>
</dbReference>
<evidence type="ECO:0000256" key="4">
    <source>
        <dbReference type="ARBA" id="ARBA00010763"/>
    </source>
</evidence>
<dbReference type="AlphaFoldDB" id="A0A9D2G7A6"/>
<dbReference type="SMART" id="SM00852">
    <property type="entry name" value="MoCF_biosynth"/>
    <property type="match status" value="1"/>
</dbReference>
<dbReference type="NCBIfam" id="NF045515">
    <property type="entry name" value="Glp_gephyrin"/>
    <property type="match status" value="1"/>
</dbReference>
<dbReference type="Pfam" id="PF03453">
    <property type="entry name" value="MoeA_N"/>
    <property type="match status" value="1"/>
</dbReference>
<dbReference type="InterPro" id="IPR005110">
    <property type="entry name" value="MoeA_linker/N"/>
</dbReference>
<keyword evidence="10" id="KW-0808">Transferase</keyword>
<keyword evidence="10" id="KW-0479">Metal-binding</keyword>
<dbReference type="InterPro" id="IPR036425">
    <property type="entry name" value="MoaB/Mog-like_dom_sf"/>
</dbReference>
<keyword evidence="10" id="KW-0460">Magnesium</keyword>
<evidence type="ECO:0000313" key="13">
    <source>
        <dbReference type="EMBL" id="HIZ73635.1"/>
    </source>
</evidence>
<dbReference type="Gene3D" id="3.90.105.10">
    <property type="entry name" value="Molybdopterin biosynthesis moea protein, domain 2"/>
    <property type="match status" value="1"/>
</dbReference>
<evidence type="ECO:0000256" key="1">
    <source>
        <dbReference type="ARBA" id="ARBA00002901"/>
    </source>
</evidence>
<comment type="pathway">
    <text evidence="3 10">Cofactor biosynthesis; molybdopterin biosynthesis.</text>
</comment>
<feature type="region of interest" description="Disordered" evidence="11">
    <location>
        <begin position="27"/>
        <end position="46"/>
    </location>
</feature>
<evidence type="ECO:0000313" key="14">
    <source>
        <dbReference type="Proteomes" id="UP000824116"/>
    </source>
</evidence>
<proteinExistence type="inferred from homology"/>
<dbReference type="Proteomes" id="UP000824116">
    <property type="component" value="Unassembled WGS sequence"/>
</dbReference>
<organism evidence="13 14">
    <name type="scientific">Candidatus Mediterraneibacter stercoravium</name>
    <dbReference type="NCBI Taxonomy" id="2838685"/>
    <lineage>
        <taxon>Bacteria</taxon>
        <taxon>Bacillati</taxon>
        <taxon>Bacillota</taxon>
        <taxon>Clostridia</taxon>
        <taxon>Lachnospirales</taxon>
        <taxon>Lachnospiraceae</taxon>
        <taxon>Mediterraneibacter</taxon>
    </lineage>
</organism>
<dbReference type="NCBIfam" id="TIGR00177">
    <property type="entry name" value="molyb_syn"/>
    <property type="match status" value="1"/>
</dbReference>
<evidence type="ECO:0000259" key="12">
    <source>
        <dbReference type="SMART" id="SM00852"/>
    </source>
</evidence>
<comment type="function">
    <text evidence="1 10">Catalyzes the insertion of molybdate into adenylated molybdopterin with the concomitant release of AMP.</text>
</comment>
<keyword evidence="7 10" id="KW-0500">Molybdenum</keyword>
<dbReference type="PROSITE" id="PS01079">
    <property type="entry name" value="MOCF_BIOSYNTHESIS_2"/>
    <property type="match status" value="1"/>
</dbReference>
<dbReference type="EMBL" id="DXAY01000001">
    <property type="protein sequence ID" value="HIZ73635.1"/>
    <property type="molecule type" value="Genomic_DNA"/>
</dbReference>
<dbReference type="InterPro" id="IPR036688">
    <property type="entry name" value="MoeA_C_domain_IV_sf"/>
</dbReference>
<evidence type="ECO:0000256" key="6">
    <source>
        <dbReference type="ARBA" id="ARBA00021108"/>
    </source>
</evidence>
<dbReference type="InterPro" id="IPR008284">
    <property type="entry name" value="MoCF_biosynth_CS"/>
</dbReference>
<comment type="caution">
    <text evidence="13">The sequence shown here is derived from an EMBL/GenBank/DDBJ whole genome shotgun (WGS) entry which is preliminary data.</text>
</comment>
<dbReference type="SUPFAM" id="SSF63882">
    <property type="entry name" value="MoeA N-terminal region -like"/>
    <property type="match status" value="1"/>
</dbReference>
<protein>
    <recommendedName>
        <fullName evidence="6 10">Molybdopterin molybdenumtransferase</fullName>
        <ecNumber evidence="5 10">2.10.1.1</ecNumber>
    </recommendedName>
</protein>
<comment type="catalytic activity">
    <reaction evidence="9">
        <text>adenylyl-molybdopterin + molybdate = Mo-molybdopterin + AMP + H(+)</text>
        <dbReference type="Rhea" id="RHEA:35047"/>
        <dbReference type="ChEBI" id="CHEBI:15378"/>
        <dbReference type="ChEBI" id="CHEBI:36264"/>
        <dbReference type="ChEBI" id="CHEBI:62727"/>
        <dbReference type="ChEBI" id="CHEBI:71302"/>
        <dbReference type="ChEBI" id="CHEBI:456215"/>
        <dbReference type="EC" id="2.10.1.1"/>
    </reaction>
</comment>
<dbReference type="GO" id="GO:0061599">
    <property type="term" value="F:molybdopterin molybdotransferase activity"/>
    <property type="evidence" value="ECO:0007669"/>
    <property type="project" value="UniProtKB-UniRule"/>
</dbReference>
<dbReference type="GO" id="GO:0005737">
    <property type="term" value="C:cytoplasm"/>
    <property type="evidence" value="ECO:0007669"/>
    <property type="project" value="TreeGrafter"/>
</dbReference>
<evidence type="ECO:0000256" key="5">
    <source>
        <dbReference type="ARBA" id="ARBA00013269"/>
    </source>
</evidence>
<dbReference type="Pfam" id="PF03454">
    <property type="entry name" value="MoeA_C"/>
    <property type="match status" value="1"/>
</dbReference>
<gene>
    <name evidence="13" type="ORF">H9723_00110</name>
</gene>
<dbReference type="GO" id="GO:0046872">
    <property type="term" value="F:metal ion binding"/>
    <property type="evidence" value="ECO:0007669"/>
    <property type="project" value="UniProtKB-UniRule"/>
</dbReference>
<dbReference type="InterPro" id="IPR001453">
    <property type="entry name" value="MoaB/Mog_dom"/>
</dbReference>
<keyword evidence="8 10" id="KW-0501">Molybdenum cofactor biosynthesis</keyword>
<dbReference type="Gene3D" id="3.40.980.10">
    <property type="entry name" value="MoaB/Mog-like domain"/>
    <property type="match status" value="1"/>
</dbReference>
<dbReference type="Gene3D" id="2.170.190.11">
    <property type="entry name" value="Molybdopterin biosynthesis moea protein, domain 3"/>
    <property type="match status" value="1"/>
</dbReference>
<evidence type="ECO:0000256" key="7">
    <source>
        <dbReference type="ARBA" id="ARBA00022505"/>
    </source>
</evidence>
<dbReference type="InterPro" id="IPR005111">
    <property type="entry name" value="MoeA_C_domain_IV"/>
</dbReference>
<name>A0A9D2G7A6_9FIRM</name>
<comment type="cofactor">
    <cofactor evidence="10">
        <name>Mg(2+)</name>
        <dbReference type="ChEBI" id="CHEBI:18420"/>
    </cofactor>
</comment>
<dbReference type="PANTHER" id="PTHR10192:SF5">
    <property type="entry name" value="GEPHYRIN"/>
    <property type="match status" value="1"/>
</dbReference>
<dbReference type="SUPFAM" id="SSF53218">
    <property type="entry name" value="Molybdenum cofactor biosynthesis proteins"/>
    <property type="match status" value="1"/>
</dbReference>
<dbReference type="PANTHER" id="PTHR10192">
    <property type="entry name" value="MOLYBDOPTERIN BIOSYNTHESIS PROTEIN"/>
    <property type="match status" value="1"/>
</dbReference>
<comment type="function">
    <text evidence="2">May be involved in the biosynthesis of molybdopterin.</text>
</comment>
<evidence type="ECO:0000256" key="10">
    <source>
        <dbReference type="RuleBase" id="RU365090"/>
    </source>
</evidence>
<comment type="similarity">
    <text evidence="4 10">Belongs to the MoeA family.</text>
</comment>